<dbReference type="HOGENOM" id="CLU_015982_2_0_5"/>
<dbReference type="EC" id="3.1.3.1" evidence="4"/>
<accession>A7HXL8</accession>
<proteinExistence type="predicted"/>
<dbReference type="GO" id="GO:0004035">
    <property type="term" value="F:alkaline phosphatase activity"/>
    <property type="evidence" value="ECO:0007669"/>
    <property type="project" value="UniProtKB-EC"/>
</dbReference>
<dbReference type="eggNOG" id="COG3540">
    <property type="taxonomic scope" value="Bacteria"/>
</dbReference>
<dbReference type="PANTHER" id="PTHR43606:SF2">
    <property type="entry name" value="ALKALINE PHOSPHATASE FAMILY PROTEIN (AFU_ORTHOLOGUE AFUA_5G03860)"/>
    <property type="match status" value="1"/>
</dbReference>
<dbReference type="InterPro" id="IPR038607">
    <property type="entry name" value="PhoD-like_sf"/>
</dbReference>
<sequence length="710" mass="78131">MSGASLDRREFLKLFAATAGCFVATAMTTPFVPSLGTARAARGAFHFPQGLASGDPQPDAVMLWTRVEAIDPEAALPNGDIDLYVQVATDTDFARVVVQQAVRATRASDHTVRVFVRGLAPDTVYYYRFYAGGDSSAEPGRTRTAPRPGTKRDVRFAAVSCQNYEQGYYGALRRLVNDDIAAAPEQQIDFVLHLGDFIYERTGDVPEDRRPSRLAGPLPDGTEPWVPDGTRPWWQKGGQAAVSLADYRALYKTYLTDPDLQAARARFPFVHTWDDHEFTNDAWQSHDTYFGDGGPAAKRKLAANKAWFEFIPAVLSQTPKFNGIERAAHDFRNVRVEDGELGEPDENYLYQGTDNLKAISSLTIYRTLRWGAMLDMVITDLRSYRSPPVITEEIKGFIKGAPVPPVRLVKLLDAGRSANDGNPPETLRYGGKEMPNPRVKAPRGTQLGGPQKAWFKAAMKASTARWRIWANSAPALQMRLDFARIPFAGLEDGYVGTDAWQGYPGELAELMSFLKEEKIGNVVSLAGDYHAFAAGRLPVDPDADELTFAALEIMTGAISSGSMYEGAARATRDSGFFHRAVVLDDEGTKRENWNNTLVNGLRAGILANYSSSEYIHNMFRNERASPGLDYMDADGHGYTLVTLTDTTMQVEQVNVGDVTRDAGPEGAAVLRRARFSAKPWDGGGEPALEGPVFEGTPPYPWIANEKDKET</sequence>
<dbReference type="Gene3D" id="3.60.21.70">
    <property type="entry name" value="PhoD-like phosphatase"/>
    <property type="match status" value="1"/>
</dbReference>
<keyword evidence="4" id="KW-0378">Hydrolase</keyword>
<dbReference type="PROSITE" id="PS51318">
    <property type="entry name" value="TAT"/>
    <property type="match status" value="1"/>
</dbReference>
<reference evidence="4 5" key="1">
    <citation type="journal article" date="2011" name="Stand. Genomic Sci.">
        <title>Complete genome sequence of Parvibaculum lavamentivorans type strain (DS-1(T)).</title>
        <authorList>
            <person name="Schleheck D."/>
            <person name="Weiss M."/>
            <person name="Pitluck S."/>
            <person name="Bruce D."/>
            <person name="Land M.L."/>
            <person name="Han S."/>
            <person name="Saunders E."/>
            <person name="Tapia R."/>
            <person name="Detter C."/>
            <person name="Brettin T."/>
            <person name="Han J."/>
            <person name="Woyke T."/>
            <person name="Goodwin L."/>
            <person name="Pennacchio L."/>
            <person name="Nolan M."/>
            <person name="Cook A.M."/>
            <person name="Kjelleberg S."/>
            <person name="Thomas T."/>
        </authorList>
    </citation>
    <scope>NUCLEOTIDE SEQUENCE [LARGE SCALE GENOMIC DNA]</scope>
    <source>
        <strain evidence="5">DS-1 / DSM 13023 / NCIMB 13966</strain>
    </source>
</reference>
<dbReference type="RefSeq" id="WP_012111972.1">
    <property type="nucleotide sequence ID" value="NC_009719.1"/>
</dbReference>
<evidence type="ECO:0000259" key="3">
    <source>
        <dbReference type="Pfam" id="PF16655"/>
    </source>
</evidence>
<keyword evidence="5" id="KW-1185">Reference proteome</keyword>
<dbReference type="Pfam" id="PF16655">
    <property type="entry name" value="PhoD_N"/>
    <property type="match status" value="1"/>
</dbReference>
<evidence type="ECO:0000256" key="1">
    <source>
        <dbReference type="SAM" id="MobiDB-lite"/>
    </source>
</evidence>
<dbReference type="Proteomes" id="UP000006377">
    <property type="component" value="Chromosome"/>
</dbReference>
<dbReference type="Gene3D" id="2.60.40.380">
    <property type="entry name" value="Purple acid phosphatase-like, N-terminal"/>
    <property type="match status" value="1"/>
</dbReference>
<protein>
    <submittedName>
        <fullName evidence="4">Alkaline phosphatase</fullName>
        <ecNumber evidence="4">3.1.3.1</ecNumber>
    </submittedName>
</protein>
<dbReference type="EMBL" id="CP000774">
    <property type="protein sequence ID" value="ABS64651.1"/>
    <property type="molecule type" value="Genomic_DNA"/>
</dbReference>
<dbReference type="AlphaFoldDB" id="A7HXL8"/>
<feature type="region of interest" description="Disordered" evidence="1">
    <location>
        <begin position="420"/>
        <end position="448"/>
    </location>
</feature>
<dbReference type="Pfam" id="PF09423">
    <property type="entry name" value="PhoD"/>
    <property type="match status" value="1"/>
</dbReference>
<dbReference type="STRING" id="402881.Plav_3044"/>
<name>A7HXL8_PARL1</name>
<dbReference type="InterPro" id="IPR052900">
    <property type="entry name" value="Phospholipid_Metab_Enz"/>
</dbReference>
<dbReference type="PANTHER" id="PTHR43606">
    <property type="entry name" value="PHOSPHATASE, PUTATIVE (AFU_ORTHOLOGUE AFUA_6G08710)-RELATED"/>
    <property type="match status" value="1"/>
</dbReference>
<dbReference type="SUPFAM" id="SSF56300">
    <property type="entry name" value="Metallo-dependent phosphatases"/>
    <property type="match status" value="1"/>
</dbReference>
<dbReference type="InterPro" id="IPR018946">
    <property type="entry name" value="PhoD-like_MPP"/>
</dbReference>
<feature type="region of interest" description="Disordered" evidence="1">
    <location>
        <begin position="206"/>
        <end position="231"/>
    </location>
</feature>
<dbReference type="OrthoDB" id="327733at2"/>
<feature type="domain" description="PhoD-like phosphatase metallophosphatase" evidence="2">
    <location>
        <begin position="156"/>
        <end position="574"/>
    </location>
</feature>
<evidence type="ECO:0000313" key="5">
    <source>
        <dbReference type="Proteomes" id="UP000006377"/>
    </source>
</evidence>
<dbReference type="InterPro" id="IPR006311">
    <property type="entry name" value="TAT_signal"/>
</dbReference>
<gene>
    <name evidence="4" type="ordered locus">Plav_3044</name>
</gene>
<dbReference type="KEGG" id="pla:Plav_3044"/>
<evidence type="ECO:0000313" key="4">
    <source>
        <dbReference type="EMBL" id="ABS64651.1"/>
    </source>
</evidence>
<dbReference type="InterPro" id="IPR029052">
    <property type="entry name" value="Metallo-depent_PP-like"/>
</dbReference>
<dbReference type="CDD" id="cd07389">
    <property type="entry name" value="MPP_PhoD"/>
    <property type="match status" value="1"/>
</dbReference>
<evidence type="ECO:0000259" key="2">
    <source>
        <dbReference type="Pfam" id="PF09423"/>
    </source>
</evidence>
<feature type="region of interest" description="Disordered" evidence="1">
    <location>
        <begin position="680"/>
        <end position="710"/>
    </location>
</feature>
<dbReference type="InterPro" id="IPR032093">
    <property type="entry name" value="PhoD_N"/>
</dbReference>
<feature type="domain" description="Phospholipase D N-terminal" evidence="3">
    <location>
        <begin position="49"/>
        <end position="144"/>
    </location>
</feature>
<organism evidence="4 5">
    <name type="scientific">Parvibaculum lavamentivorans (strain DS-1 / DSM 13023 / NCIMB 13966)</name>
    <dbReference type="NCBI Taxonomy" id="402881"/>
    <lineage>
        <taxon>Bacteria</taxon>
        <taxon>Pseudomonadati</taxon>
        <taxon>Pseudomonadota</taxon>
        <taxon>Alphaproteobacteria</taxon>
        <taxon>Hyphomicrobiales</taxon>
        <taxon>Parvibaculaceae</taxon>
        <taxon>Parvibaculum</taxon>
    </lineage>
</organism>